<evidence type="ECO:0000256" key="8">
    <source>
        <dbReference type="ARBA" id="ARBA00022960"/>
    </source>
</evidence>
<evidence type="ECO:0000256" key="4">
    <source>
        <dbReference type="ARBA" id="ARBA00022618"/>
    </source>
</evidence>
<evidence type="ECO:0000256" key="12">
    <source>
        <dbReference type="ARBA" id="ARBA00023306"/>
    </source>
</evidence>
<dbReference type="PROSITE" id="PS00428">
    <property type="entry name" value="FTSW_RODA_SPOVE"/>
    <property type="match status" value="1"/>
</dbReference>
<feature type="transmembrane region" description="Helical" evidence="21">
    <location>
        <begin position="51"/>
        <end position="70"/>
    </location>
</feature>
<evidence type="ECO:0000313" key="22">
    <source>
        <dbReference type="EMBL" id="KKR99215.1"/>
    </source>
</evidence>
<dbReference type="GO" id="GO:0005886">
    <property type="term" value="C:plasma membrane"/>
    <property type="evidence" value="ECO:0007669"/>
    <property type="project" value="UniProtKB-SubCell"/>
</dbReference>
<evidence type="ECO:0000256" key="13">
    <source>
        <dbReference type="ARBA" id="ARBA00023316"/>
    </source>
</evidence>
<comment type="pathway">
    <text evidence="2">Cell wall biogenesis; peptidoglycan biosynthesis.</text>
</comment>
<dbReference type="AlphaFoldDB" id="A0A0G0XQQ1"/>
<evidence type="ECO:0000256" key="15">
    <source>
        <dbReference type="ARBA" id="ARBA00033270"/>
    </source>
</evidence>
<dbReference type="InterPro" id="IPR013437">
    <property type="entry name" value="FtsW"/>
</dbReference>
<keyword evidence="6" id="KW-0808">Transferase</keyword>
<keyword evidence="7 21" id="KW-0812">Transmembrane</keyword>
<dbReference type="EC" id="2.4.99.28" evidence="19"/>
<dbReference type="NCBIfam" id="TIGR02614">
    <property type="entry name" value="ftsW"/>
    <property type="match status" value="1"/>
</dbReference>
<keyword evidence="3" id="KW-1003">Cell membrane</keyword>
<feature type="transmembrane region" description="Helical" evidence="21">
    <location>
        <begin position="77"/>
        <end position="97"/>
    </location>
</feature>
<comment type="catalytic activity">
    <reaction evidence="20">
        <text>[GlcNAc-(1-&gt;4)-Mur2Ac(oyl-L-Ala-gamma-D-Glu-L-Lys-D-Ala-D-Ala)](n)-di-trans,octa-cis-undecaprenyl diphosphate + beta-D-GlcNAc-(1-&gt;4)-Mur2Ac(oyl-L-Ala-gamma-D-Glu-L-Lys-D-Ala-D-Ala)-di-trans,octa-cis-undecaprenyl diphosphate = [GlcNAc-(1-&gt;4)-Mur2Ac(oyl-L-Ala-gamma-D-Glu-L-Lys-D-Ala-D-Ala)](n+1)-di-trans,octa-cis-undecaprenyl diphosphate + di-trans,octa-cis-undecaprenyl diphosphate + H(+)</text>
        <dbReference type="Rhea" id="RHEA:23708"/>
        <dbReference type="Rhea" id="RHEA-COMP:9602"/>
        <dbReference type="Rhea" id="RHEA-COMP:9603"/>
        <dbReference type="ChEBI" id="CHEBI:15378"/>
        <dbReference type="ChEBI" id="CHEBI:58405"/>
        <dbReference type="ChEBI" id="CHEBI:60033"/>
        <dbReference type="ChEBI" id="CHEBI:78435"/>
        <dbReference type="EC" id="2.4.99.28"/>
    </reaction>
</comment>
<comment type="subcellular location">
    <subcellularLocation>
        <location evidence="1">Cell membrane</location>
        <topology evidence="1">Multi-pass membrane protein</topology>
    </subcellularLocation>
</comment>
<evidence type="ECO:0000256" key="19">
    <source>
        <dbReference type="ARBA" id="ARBA00044770"/>
    </source>
</evidence>
<evidence type="ECO:0000313" key="23">
    <source>
        <dbReference type="Proteomes" id="UP000033930"/>
    </source>
</evidence>
<keyword evidence="12" id="KW-0131">Cell cycle</keyword>
<evidence type="ECO:0000256" key="5">
    <source>
        <dbReference type="ARBA" id="ARBA00022676"/>
    </source>
</evidence>
<gene>
    <name evidence="22" type="ORF">UU50_C0009G0032</name>
</gene>
<evidence type="ECO:0000256" key="14">
    <source>
        <dbReference type="ARBA" id="ARBA00032370"/>
    </source>
</evidence>
<evidence type="ECO:0000256" key="21">
    <source>
        <dbReference type="SAM" id="Phobius"/>
    </source>
</evidence>
<feature type="transmembrane region" description="Helical" evidence="21">
    <location>
        <begin position="146"/>
        <end position="163"/>
    </location>
</feature>
<evidence type="ECO:0000256" key="10">
    <source>
        <dbReference type="ARBA" id="ARBA00022989"/>
    </source>
</evidence>
<dbReference type="PANTHER" id="PTHR30474:SF2">
    <property type="entry name" value="PEPTIDOGLYCAN GLYCOSYLTRANSFERASE FTSW-RELATED"/>
    <property type="match status" value="1"/>
</dbReference>
<dbReference type="Proteomes" id="UP000033930">
    <property type="component" value="Unassembled WGS sequence"/>
</dbReference>
<evidence type="ECO:0000256" key="16">
    <source>
        <dbReference type="ARBA" id="ARBA00038053"/>
    </source>
</evidence>
<feature type="transmembrane region" description="Helical" evidence="21">
    <location>
        <begin position="310"/>
        <end position="338"/>
    </location>
</feature>
<keyword evidence="8" id="KW-0133">Cell shape</keyword>
<evidence type="ECO:0000256" key="11">
    <source>
        <dbReference type="ARBA" id="ARBA00023136"/>
    </source>
</evidence>
<dbReference type="EMBL" id="LCAW01000009">
    <property type="protein sequence ID" value="KKR99215.1"/>
    <property type="molecule type" value="Genomic_DNA"/>
</dbReference>
<dbReference type="GO" id="GO:0032153">
    <property type="term" value="C:cell division site"/>
    <property type="evidence" value="ECO:0007669"/>
    <property type="project" value="TreeGrafter"/>
</dbReference>
<evidence type="ECO:0000256" key="20">
    <source>
        <dbReference type="ARBA" id="ARBA00049902"/>
    </source>
</evidence>
<feature type="transmembrane region" description="Helical" evidence="21">
    <location>
        <begin position="169"/>
        <end position="186"/>
    </location>
</feature>
<evidence type="ECO:0000256" key="17">
    <source>
        <dbReference type="ARBA" id="ARBA00041185"/>
    </source>
</evidence>
<dbReference type="GO" id="GO:0008360">
    <property type="term" value="P:regulation of cell shape"/>
    <property type="evidence" value="ECO:0007669"/>
    <property type="project" value="UniProtKB-KW"/>
</dbReference>
<feature type="transmembrane region" description="Helical" evidence="21">
    <location>
        <begin position="12"/>
        <end position="31"/>
    </location>
</feature>
<comment type="caution">
    <text evidence="22">The sequence shown here is derived from an EMBL/GenBank/DDBJ whole genome shotgun (WGS) entry which is preliminary data.</text>
</comment>
<evidence type="ECO:0000256" key="6">
    <source>
        <dbReference type="ARBA" id="ARBA00022679"/>
    </source>
</evidence>
<feature type="transmembrane region" description="Helical" evidence="21">
    <location>
        <begin position="117"/>
        <end position="134"/>
    </location>
</feature>
<keyword evidence="5" id="KW-0328">Glycosyltransferase</keyword>
<organism evidence="22 23">
    <name type="scientific">Candidatus Uhrbacteria bacterium GW2011_GWC1_41_20</name>
    <dbReference type="NCBI Taxonomy" id="1618983"/>
    <lineage>
        <taxon>Bacteria</taxon>
        <taxon>Candidatus Uhriibacteriota</taxon>
    </lineage>
</organism>
<evidence type="ECO:0000256" key="7">
    <source>
        <dbReference type="ARBA" id="ARBA00022692"/>
    </source>
</evidence>
<accession>A0A0G0XQQ1</accession>
<dbReference type="GO" id="GO:0051301">
    <property type="term" value="P:cell division"/>
    <property type="evidence" value="ECO:0007669"/>
    <property type="project" value="UniProtKB-KW"/>
</dbReference>
<evidence type="ECO:0000256" key="3">
    <source>
        <dbReference type="ARBA" id="ARBA00022475"/>
    </source>
</evidence>
<dbReference type="InterPro" id="IPR001182">
    <property type="entry name" value="FtsW/RodA"/>
</dbReference>
<name>A0A0G0XQQ1_9BACT</name>
<sequence length="370" mass="39875">MKKDSGKIDHIFLLLILGLTIFGLLILASASGPVAYTDKFGDSFYFVKHQVLSGVLPGFVLMFLASIFPYQMYKKVAFPLLILSIALLILVFIPGIGTDFGTFANSWVQIGGLSFQPAEIVKLTFLIYLCAWMAQRAGGGKIQDFSEGLMPFLFIIGSIAGLILLQPDLGTLSIIGAVALIIYFVAGGSIKHLLAIGVGCVAAFFLLIQMSPYRAERLMTFLHPELDPQGIGYQINQALLAIGSGGWFGRGYGHSLQKYQYLPEVIGDSIFAVMAEELGFFFSMLFLIAFVIMILRGLELARNAPDKFGSYLIIGIVSWFGVQAFVNIGAMVGILPITGVPLPFLSYGGTALVVSLAAAGVVLNISKSVK</sequence>
<keyword evidence="9" id="KW-0573">Peptidoglycan synthesis</keyword>
<evidence type="ECO:0000256" key="1">
    <source>
        <dbReference type="ARBA" id="ARBA00004651"/>
    </source>
</evidence>
<keyword evidence="11 21" id="KW-0472">Membrane</keyword>
<keyword evidence="10 21" id="KW-1133">Transmembrane helix</keyword>
<evidence type="ECO:0000256" key="18">
    <source>
        <dbReference type="ARBA" id="ARBA00041418"/>
    </source>
</evidence>
<reference evidence="22 23" key="1">
    <citation type="journal article" date="2015" name="Nature">
        <title>rRNA introns, odd ribosomes, and small enigmatic genomes across a large radiation of phyla.</title>
        <authorList>
            <person name="Brown C.T."/>
            <person name="Hug L.A."/>
            <person name="Thomas B.C."/>
            <person name="Sharon I."/>
            <person name="Castelle C.J."/>
            <person name="Singh A."/>
            <person name="Wilkins M.J."/>
            <person name="Williams K.H."/>
            <person name="Banfield J.F."/>
        </authorList>
    </citation>
    <scope>NUCLEOTIDE SEQUENCE [LARGE SCALE GENOMIC DNA]</scope>
</reference>
<dbReference type="InterPro" id="IPR018365">
    <property type="entry name" value="Cell_cycle_FtsW-rel_CS"/>
</dbReference>
<proteinExistence type="inferred from homology"/>
<dbReference type="GO" id="GO:0008955">
    <property type="term" value="F:peptidoglycan glycosyltransferase activity"/>
    <property type="evidence" value="ECO:0007669"/>
    <property type="project" value="UniProtKB-EC"/>
</dbReference>
<dbReference type="Pfam" id="PF01098">
    <property type="entry name" value="FTSW_RODA_SPOVE"/>
    <property type="match status" value="1"/>
</dbReference>
<feature type="transmembrane region" description="Helical" evidence="21">
    <location>
        <begin position="193"/>
        <end position="211"/>
    </location>
</feature>
<keyword evidence="13" id="KW-0961">Cell wall biogenesis/degradation</keyword>
<dbReference type="GO" id="GO:0071555">
    <property type="term" value="P:cell wall organization"/>
    <property type="evidence" value="ECO:0007669"/>
    <property type="project" value="UniProtKB-KW"/>
</dbReference>
<comment type="similarity">
    <text evidence="16">Belongs to the SEDS family. FtsW subfamily.</text>
</comment>
<evidence type="ECO:0000256" key="9">
    <source>
        <dbReference type="ARBA" id="ARBA00022984"/>
    </source>
</evidence>
<protein>
    <recommendedName>
        <fullName evidence="17">Probable peptidoglycan glycosyltransferase FtsW</fullName>
        <ecNumber evidence="19">2.4.99.28</ecNumber>
    </recommendedName>
    <alternativeName>
        <fullName evidence="18">Cell division protein FtsW</fullName>
    </alternativeName>
    <alternativeName>
        <fullName evidence="15">Cell wall polymerase</fullName>
    </alternativeName>
    <alternativeName>
        <fullName evidence="14">Peptidoglycan polymerase</fullName>
    </alternativeName>
</protein>
<feature type="transmembrane region" description="Helical" evidence="21">
    <location>
        <begin position="344"/>
        <end position="365"/>
    </location>
</feature>
<dbReference type="GO" id="GO:0015648">
    <property type="term" value="F:lipid-linked peptidoglycan transporter activity"/>
    <property type="evidence" value="ECO:0007669"/>
    <property type="project" value="TreeGrafter"/>
</dbReference>
<feature type="transmembrane region" description="Helical" evidence="21">
    <location>
        <begin position="278"/>
        <end position="298"/>
    </location>
</feature>
<dbReference type="GO" id="GO:0009252">
    <property type="term" value="P:peptidoglycan biosynthetic process"/>
    <property type="evidence" value="ECO:0007669"/>
    <property type="project" value="UniProtKB-KW"/>
</dbReference>
<dbReference type="PANTHER" id="PTHR30474">
    <property type="entry name" value="CELL CYCLE PROTEIN"/>
    <property type="match status" value="1"/>
</dbReference>
<evidence type="ECO:0000256" key="2">
    <source>
        <dbReference type="ARBA" id="ARBA00004752"/>
    </source>
</evidence>
<keyword evidence="4" id="KW-0132">Cell division</keyword>